<accession>A0A101R3N8</accession>
<feature type="region of interest" description="Disordered" evidence="1">
    <location>
        <begin position="173"/>
        <end position="249"/>
    </location>
</feature>
<comment type="caution">
    <text evidence="3">The sequence shown here is derived from an EMBL/GenBank/DDBJ whole genome shotgun (WGS) entry which is preliminary data.</text>
</comment>
<feature type="compositionally biased region" description="Polar residues" evidence="1">
    <location>
        <begin position="408"/>
        <end position="425"/>
    </location>
</feature>
<evidence type="ECO:0000313" key="3">
    <source>
        <dbReference type="EMBL" id="KUN41089.1"/>
    </source>
</evidence>
<proteinExistence type="predicted"/>
<keyword evidence="4" id="KW-1185">Reference proteome</keyword>
<evidence type="ECO:0000313" key="4">
    <source>
        <dbReference type="Proteomes" id="UP000053271"/>
    </source>
</evidence>
<dbReference type="Pfam" id="PF13699">
    <property type="entry name" value="eCIS_core"/>
    <property type="match status" value="1"/>
</dbReference>
<dbReference type="STRING" id="68231.AQJ30_04185"/>
<evidence type="ECO:0000256" key="1">
    <source>
        <dbReference type="SAM" id="MobiDB-lite"/>
    </source>
</evidence>
<feature type="region of interest" description="Disordered" evidence="1">
    <location>
        <begin position="327"/>
        <end position="360"/>
    </location>
</feature>
<name>A0A101R3N8_9ACTN</name>
<dbReference type="Proteomes" id="UP000053271">
    <property type="component" value="Unassembled WGS sequence"/>
</dbReference>
<feature type="compositionally biased region" description="Basic and acidic residues" evidence="1">
    <location>
        <begin position="432"/>
        <end position="446"/>
    </location>
</feature>
<feature type="compositionally biased region" description="Basic and acidic residues" evidence="1">
    <location>
        <begin position="327"/>
        <end position="336"/>
    </location>
</feature>
<organism evidence="3 4">
    <name type="scientific">Streptomyces longwoodensis</name>
    <dbReference type="NCBI Taxonomy" id="68231"/>
    <lineage>
        <taxon>Bacteria</taxon>
        <taxon>Bacillati</taxon>
        <taxon>Actinomycetota</taxon>
        <taxon>Actinomycetes</taxon>
        <taxon>Kitasatosporales</taxon>
        <taxon>Streptomycetaceae</taxon>
        <taxon>Streptomyces</taxon>
    </lineage>
</organism>
<gene>
    <name evidence="3" type="ORF">AQJ30_04185</name>
</gene>
<feature type="domain" description="eCIS core" evidence="2">
    <location>
        <begin position="107"/>
        <end position="178"/>
    </location>
</feature>
<dbReference type="AlphaFoldDB" id="A0A101R3N8"/>
<evidence type="ECO:0000259" key="2">
    <source>
        <dbReference type="Pfam" id="PF13699"/>
    </source>
</evidence>
<dbReference type="InterPro" id="IPR025295">
    <property type="entry name" value="eCIS_core_dom"/>
</dbReference>
<reference evidence="3 4" key="1">
    <citation type="submission" date="2015-10" db="EMBL/GenBank/DDBJ databases">
        <title>Draft genome sequence of Streptomyces longwoodensis DSM 41677, type strain for the species Streptomyces longwoodensis.</title>
        <authorList>
            <person name="Ruckert C."/>
            <person name="Winkler A."/>
            <person name="Kalinowski J."/>
            <person name="Kampfer P."/>
            <person name="Glaeser S."/>
        </authorList>
    </citation>
    <scope>NUCLEOTIDE SEQUENCE [LARGE SCALE GENOMIC DNA]</scope>
    <source>
        <strain evidence="3 4">DSM 41677</strain>
    </source>
</reference>
<sequence length="687" mass="75038">MHADRQRHAADPDRGRGLPQRVVRPPESAGPQQAAARLAGGLSPATALSLQRTIGNAAVARLVDRERHQHSADCGHGATVQRSADDQSVQRDALDRVDAVTRASGSPLRTDVRRRMESDYGGEDFSDVRVHVDRSSAEAVGAKAYTTRTHHIVFRSAADMDDHTMRHELQHVRQQRAGAVPSGISDPGDAWERDAESTATRLGQRPAGVQRSVAPELNHTSAQGVAVQRMPSRGSDRAAGRGRRGSDCRIEGIDGEFRVTVVSRPSSPAHSSHDETGPTINNFANRYSNIGAQANVLYDRSVVQFVGGSDETDSAINNYDNERRNIGHQGHAEHRATVTQDVRSGSRGQRRERRGSTAPVTNNFENQYSNIGIQAGRIQHHGAVVRFRGDRFTSHQGSVSRPGGLHTRNFSGSTLDNRGTGSLSAANFFDASGRRPADDPGRRQEPNYEFNSPMENSHGRRQAHGNYFDAGPGAVIFHSEDTDEEVIGSDRGVTVGSDFHSGGQDLSIPSRGGVYNANYFRGREFVGDTFHLSSGVEESFGGGATRAPIVPRDEFRAQEPTVLEFEGVFRVVGDASLFLGNLFVGGSYRAWSRQQESRTEGGFPDPTREDLYIGNTFRIRRGTIILSGGVYFYNSFSADRIIIRDNAVFVGGNTFHGEVEVENPDQVAQEIYVGTFTNARADRVTRR</sequence>
<dbReference type="EMBL" id="LMWS01000005">
    <property type="protein sequence ID" value="KUN41089.1"/>
    <property type="molecule type" value="Genomic_DNA"/>
</dbReference>
<feature type="region of interest" description="Disordered" evidence="1">
    <location>
        <begin position="68"/>
        <end position="88"/>
    </location>
</feature>
<feature type="region of interest" description="Disordered" evidence="1">
    <location>
        <begin position="393"/>
        <end position="464"/>
    </location>
</feature>
<dbReference type="GeneID" id="91423819"/>
<feature type="region of interest" description="Disordered" evidence="1">
    <location>
        <begin position="1"/>
        <end position="41"/>
    </location>
</feature>
<feature type="compositionally biased region" description="Basic and acidic residues" evidence="1">
    <location>
        <begin position="234"/>
        <end position="249"/>
    </location>
</feature>
<protein>
    <recommendedName>
        <fullName evidence="2">eCIS core domain-containing protein</fullName>
    </recommendedName>
</protein>
<dbReference type="RefSeq" id="WP_067228572.1">
    <property type="nucleotide sequence ID" value="NZ_KQ948549.1"/>
</dbReference>
<feature type="compositionally biased region" description="Basic and acidic residues" evidence="1">
    <location>
        <begin position="1"/>
        <end position="16"/>
    </location>
</feature>